<sequence>MLFAKSRLQRNSAITDFPTHNREKTELNTELNKEYIVVYAISGSVALIQKIDDPFSEGYEGEFYEADEWSELAPW</sequence>
<dbReference type="KEGG" id="ess:ATZ33_10920"/>
<gene>
    <name evidence="1" type="ORF">ATZ33_10920</name>
    <name evidence="2" type="ORF">RV15_GL003517</name>
</gene>
<evidence type="ECO:0000313" key="3">
    <source>
        <dbReference type="Proteomes" id="UP000065511"/>
    </source>
</evidence>
<proteinExistence type="predicted"/>
<evidence type="ECO:0000313" key="4">
    <source>
        <dbReference type="Proteomes" id="UP000183039"/>
    </source>
</evidence>
<dbReference type="OrthoDB" id="71707at2"/>
<dbReference type="Proteomes" id="UP000065511">
    <property type="component" value="Chromosome"/>
</dbReference>
<dbReference type="EMBL" id="JXLC01000008">
    <property type="protein sequence ID" value="OJG92132.1"/>
    <property type="molecule type" value="Genomic_DNA"/>
</dbReference>
<dbReference type="EMBL" id="CP013614">
    <property type="protein sequence ID" value="ALS01871.1"/>
    <property type="molecule type" value="Genomic_DNA"/>
</dbReference>
<evidence type="ECO:0000313" key="2">
    <source>
        <dbReference type="EMBL" id="OJG92132.1"/>
    </source>
</evidence>
<dbReference type="AlphaFoldDB" id="A0A0S3KC93"/>
<reference evidence="2 4" key="1">
    <citation type="submission" date="2014-12" db="EMBL/GenBank/DDBJ databases">
        <title>Draft genome sequences of 29 type strains of Enterococci.</title>
        <authorList>
            <person name="Zhong Z."/>
            <person name="Sun Z."/>
            <person name="Liu W."/>
            <person name="Zhang W."/>
            <person name="Zhang H."/>
        </authorList>
    </citation>
    <scope>NUCLEOTIDE SEQUENCE [LARGE SCALE GENOMIC DNA]</scope>
    <source>
        <strain evidence="2 4">DSM 22801</strain>
    </source>
</reference>
<dbReference type="RefSeq" id="WP_071877441.1">
    <property type="nucleotide sequence ID" value="NZ_JXLC01000008.1"/>
</dbReference>
<protein>
    <submittedName>
        <fullName evidence="2">Transcriptional regulator, AbrB family</fullName>
    </submittedName>
</protein>
<dbReference type="NCBIfam" id="NF047400">
    <property type="entry name" value="MazE_PemI_antitoxin"/>
    <property type="match status" value="1"/>
</dbReference>
<organism evidence="2 4">
    <name type="scientific">Enterococcus silesiacus</name>
    <dbReference type="NCBI Taxonomy" id="332949"/>
    <lineage>
        <taxon>Bacteria</taxon>
        <taxon>Bacillati</taxon>
        <taxon>Bacillota</taxon>
        <taxon>Bacilli</taxon>
        <taxon>Lactobacillales</taxon>
        <taxon>Enterococcaceae</taxon>
        <taxon>Enterococcus</taxon>
    </lineage>
</organism>
<reference evidence="1 3" key="2">
    <citation type="submission" date="2015-12" db="EMBL/GenBank/DDBJ databases">
        <authorList>
            <person name="Lauer A."/>
            <person name="Humrighouse B."/>
            <person name="Loparev V."/>
            <person name="Shewmaker P.L."/>
            <person name="Whitney A.M."/>
            <person name="McLaughlin R.W."/>
        </authorList>
    </citation>
    <scope>NUCLEOTIDE SEQUENCE [LARGE SCALE GENOMIC DNA]</scope>
    <source>
        <strain evidence="1 3">LMG 23085</strain>
    </source>
</reference>
<evidence type="ECO:0000313" key="1">
    <source>
        <dbReference type="EMBL" id="ALS01871.1"/>
    </source>
</evidence>
<dbReference type="Proteomes" id="UP000183039">
    <property type="component" value="Unassembled WGS sequence"/>
</dbReference>
<name>A0A0S3KC93_9ENTE</name>
<keyword evidence="3" id="KW-1185">Reference proteome</keyword>
<accession>A0A0S3KC93</accession>